<dbReference type="PANTHER" id="PTHR10587:SF125">
    <property type="entry name" value="POLYSACCHARIDE DEACETYLASE YHEN-RELATED"/>
    <property type="match status" value="1"/>
</dbReference>
<feature type="transmembrane region" description="Helical" evidence="2">
    <location>
        <begin position="20"/>
        <end position="40"/>
    </location>
</feature>
<keyword evidence="2" id="KW-1133">Transmembrane helix</keyword>
<dbReference type="EMBL" id="JACOQK010000001">
    <property type="protein sequence ID" value="MBC5787899.1"/>
    <property type="molecule type" value="Genomic_DNA"/>
</dbReference>
<dbReference type="InterPro" id="IPR002509">
    <property type="entry name" value="NODB_dom"/>
</dbReference>
<comment type="caution">
    <text evidence="4">The sequence shown here is derived from an EMBL/GenBank/DDBJ whole genome shotgun (WGS) entry which is preliminary data.</text>
</comment>
<evidence type="ECO:0000259" key="3">
    <source>
        <dbReference type="PROSITE" id="PS51677"/>
    </source>
</evidence>
<evidence type="ECO:0000313" key="5">
    <source>
        <dbReference type="Proteomes" id="UP000649151"/>
    </source>
</evidence>
<dbReference type="Proteomes" id="UP000649151">
    <property type="component" value="Unassembled WGS sequence"/>
</dbReference>
<dbReference type="PANTHER" id="PTHR10587">
    <property type="entry name" value="GLYCOSYL TRANSFERASE-RELATED"/>
    <property type="match status" value="1"/>
</dbReference>
<dbReference type="PROSITE" id="PS51677">
    <property type="entry name" value="NODB"/>
    <property type="match status" value="1"/>
</dbReference>
<gene>
    <name evidence="4" type="ORF">H8Z77_07705</name>
</gene>
<keyword evidence="1" id="KW-0175">Coiled coil</keyword>
<name>A0ABR7IRX8_9CLOT</name>
<keyword evidence="5" id="KW-1185">Reference proteome</keyword>
<proteinExistence type="predicted"/>
<evidence type="ECO:0000256" key="2">
    <source>
        <dbReference type="SAM" id="Phobius"/>
    </source>
</evidence>
<organism evidence="4 5">
    <name type="scientific">Clostridium facile</name>
    <dbReference type="NCBI Taxonomy" id="2763035"/>
    <lineage>
        <taxon>Bacteria</taxon>
        <taxon>Bacillati</taxon>
        <taxon>Bacillota</taxon>
        <taxon>Clostridia</taxon>
        <taxon>Eubacteriales</taxon>
        <taxon>Clostridiaceae</taxon>
        <taxon>Clostridium</taxon>
    </lineage>
</organism>
<dbReference type="Pfam" id="PF01522">
    <property type="entry name" value="Polysacc_deac_1"/>
    <property type="match status" value="1"/>
</dbReference>
<feature type="domain" description="NodB homology" evidence="3">
    <location>
        <begin position="114"/>
        <end position="300"/>
    </location>
</feature>
<dbReference type="RefSeq" id="WP_083256356.1">
    <property type="nucleotide sequence ID" value="NZ_JACOQK010000001.1"/>
</dbReference>
<keyword evidence="2" id="KW-0812">Transmembrane</keyword>
<dbReference type="InterPro" id="IPR050248">
    <property type="entry name" value="Polysacc_deacetylase_ArnD"/>
</dbReference>
<accession>A0ABR7IRX8</accession>
<dbReference type="InterPro" id="IPR011330">
    <property type="entry name" value="Glyco_hydro/deAcase_b/a-brl"/>
</dbReference>
<dbReference type="SUPFAM" id="SSF88713">
    <property type="entry name" value="Glycoside hydrolase/deacetylase"/>
    <property type="match status" value="1"/>
</dbReference>
<keyword evidence="2" id="KW-0472">Membrane</keyword>
<dbReference type="CDD" id="cd10944">
    <property type="entry name" value="CE4_SmPgdA_like"/>
    <property type="match status" value="1"/>
</dbReference>
<evidence type="ECO:0000256" key="1">
    <source>
        <dbReference type="SAM" id="Coils"/>
    </source>
</evidence>
<evidence type="ECO:0000313" key="4">
    <source>
        <dbReference type="EMBL" id="MBC5787899.1"/>
    </source>
</evidence>
<feature type="coiled-coil region" evidence="1">
    <location>
        <begin position="58"/>
        <end position="95"/>
    </location>
</feature>
<reference evidence="4 5" key="1">
    <citation type="submission" date="2020-08" db="EMBL/GenBank/DDBJ databases">
        <title>Genome public.</title>
        <authorList>
            <person name="Liu C."/>
            <person name="Sun Q."/>
        </authorList>
    </citation>
    <scope>NUCLEOTIDE SEQUENCE [LARGE SCALE GENOMIC DNA]</scope>
    <source>
        <strain evidence="4 5">NSJ-27</strain>
    </source>
</reference>
<protein>
    <submittedName>
        <fullName evidence="4">Polysaccharide deacetylase</fullName>
    </submittedName>
</protein>
<dbReference type="Gene3D" id="3.20.20.370">
    <property type="entry name" value="Glycoside hydrolase/deacetylase"/>
    <property type="match status" value="1"/>
</dbReference>
<sequence length="313" mass="35426">MERKIRPDTAKIIGKSSRFWMICAILIIGILCSTVLGAWAHGKIQKTSGQLGKLNPQLEQIKTDYQMAQQNLEELENAVNSSQEYQQKMQEIQQQFYQLIPQIDQKAQENPNVKVAYLTFDDGPSGTYTPQFLEVLKEHHILATFFVVGNQVEQHPEIVQQIQQQGHTIANHSYSHDFNKVYSNPTAFINDIEQANNAIEQACGQRAKIIRFPGGSATAKGQFPAIKELLNQKGYTYVDWNASCGDGRSGYTGDQLYQNTVNSIHGNNRVTILMHDRSQATLDALPKIISYLEENQYLILPLTPDQQMVQQKK</sequence>